<evidence type="ECO:0000313" key="2">
    <source>
        <dbReference type="EMBL" id="AOQ27301.1"/>
    </source>
</evidence>
<name>A0A1D7XFF7_9CAUD</name>
<protein>
    <recommendedName>
        <fullName evidence="4">Tail fiber protein</fullName>
    </recommendedName>
</protein>
<sequence length="353" mass="38877">MAKPIYYPDWATQTVTLPGTLNTNKIRPKETIRTVGMDYGQIMTCEEMNWILNNIGLWIRYLVDDFLPTLPNTYLPLVGTKITMAGDATGEATWNGNKEVTLSIQVQDNSHNHLSANITDATSSTVTPNVLVKRDAGGAIYGGDVYVNGTSTTDPATLFFKNFAGQTNGEISAEYQSGGQLYIYRRNPSTGSVSAGVRLYDAGYVLIDNPRSNSGQDTSNGNALVRLDYLNSRLTSLQNTLQTNINTVQNNLNNVNNNLSSRINNVESNHQSQITNNYNYANGTFVRDIRYTSQGVYYPPGNEVSWTYICSSGYVLSGIIVQETGRSSADNIGGVYFKRLQRNVNGNWYDIGG</sequence>
<organism evidence="2 3">
    <name type="scientific">Escherichia phage ESCO13</name>
    <dbReference type="NCBI Taxonomy" id="1881104"/>
    <lineage>
        <taxon>Viruses</taxon>
        <taxon>Duplodnaviria</taxon>
        <taxon>Heunggongvirae</taxon>
        <taxon>Uroviricota</taxon>
        <taxon>Caudoviricetes</taxon>
        <taxon>Stephanstirmvirinae</taxon>
        <taxon>Phapecoctavirus</taxon>
        <taxon>Phapecoctavirus ESCO13</taxon>
    </lineage>
</organism>
<proteinExistence type="predicted"/>
<evidence type="ECO:0000313" key="3">
    <source>
        <dbReference type="Proteomes" id="UP000225358"/>
    </source>
</evidence>
<accession>A0A1D7XFF7</accession>
<keyword evidence="3" id="KW-1185">Reference proteome</keyword>
<evidence type="ECO:0000256" key="1">
    <source>
        <dbReference type="SAM" id="Coils"/>
    </source>
</evidence>
<reference evidence="2" key="1">
    <citation type="submission" date="2017-02" db="EMBL/GenBank/DDBJ databases">
        <title>Complete genome sequence of two Escherichia coli phages, vB_EcoM_ ESCO5 and vB_EcoM_ESCO13, which are related to phAPEC8.</title>
        <authorList>
            <person name="Trotereau A."/>
            <person name="Gonnet M."/>
            <person name="Viardot A."/>
            <person name="Lalmanach A.-C."/>
            <person name="Guabiraba R."/>
            <person name="Chanteloup N."/>
            <person name="Schouler C."/>
        </authorList>
    </citation>
    <scope>NUCLEOTIDE SEQUENCE [LARGE SCALE GENOMIC DNA]</scope>
</reference>
<dbReference type="Proteomes" id="UP000225358">
    <property type="component" value="Segment"/>
</dbReference>
<keyword evidence="1" id="KW-0175">Coiled coil</keyword>
<dbReference type="EMBL" id="KX552041">
    <property type="protein sequence ID" value="AOQ27301.1"/>
    <property type="molecule type" value="Genomic_DNA"/>
</dbReference>
<feature type="coiled-coil region" evidence="1">
    <location>
        <begin position="238"/>
        <end position="269"/>
    </location>
</feature>
<gene>
    <name evidence="2" type="ORF">ESCO13_00184</name>
</gene>
<evidence type="ECO:0008006" key="4">
    <source>
        <dbReference type="Google" id="ProtNLM"/>
    </source>
</evidence>